<gene>
    <name evidence="2" type="ORF">LHA35_17100</name>
</gene>
<evidence type="ECO:0000313" key="3">
    <source>
        <dbReference type="Proteomes" id="UP001139311"/>
    </source>
</evidence>
<accession>A0A9X1L8U3</accession>
<evidence type="ECO:0000256" key="1">
    <source>
        <dbReference type="SAM" id="MobiDB-lite"/>
    </source>
</evidence>
<dbReference type="PROSITE" id="PS51257">
    <property type="entry name" value="PROKAR_LIPOPROTEIN"/>
    <property type="match status" value="1"/>
</dbReference>
<comment type="caution">
    <text evidence="2">The sequence shown here is derived from an EMBL/GenBank/DDBJ whole genome shotgun (WGS) entry which is preliminary data.</text>
</comment>
<dbReference type="EMBL" id="JAJAQI010000026">
    <property type="protein sequence ID" value="MCB4823451.1"/>
    <property type="molecule type" value="Genomic_DNA"/>
</dbReference>
<dbReference type="RefSeq" id="WP_226610195.1">
    <property type="nucleotide sequence ID" value="NZ_JAJAQI010000026.1"/>
</dbReference>
<evidence type="ECO:0000313" key="2">
    <source>
        <dbReference type="EMBL" id="MCB4823451.1"/>
    </source>
</evidence>
<evidence type="ECO:0008006" key="4">
    <source>
        <dbReference type="Google" id="ProtNLM"/>
    </source>
</evidence>
<feature type="region of interest" description="Disordered" evidence="1">
    <location>
        <begin position="149"/>
        <end position="200"/>
    </location>
</feature>
<name>A0A9X1L8U3_9PROT</name>
<dbReference type="AlphaFoldDB" id="A0A9X1L8U3"/>
<feature type="compositionally biased region" description="Low complexity" evidence="1">
    <location>
        <begin position="175"/>
        <end position="188"/>
    </location>
</feature>
<protein>
    <recommendedName>
        <fullName evidence="4">Outer membrane lipoprotein SlyB</fullName>
    </recommendedName>
</protein>
<keyword evidence="3" id="KW-1185">Reference proteome</keyword>
<organism evidence="2 3">
    <name type="scientific">Roseicella aerolata</name>
    <dbReference type="NCBI Taxonomy" id="2883479"/>
    <lineage>
        <taxon>Bacteria</taxon>
        <taxon>Pseudomonadati</taxon>
        <taxon>Pseudomonadota</taxon>
        <taxon>Alphaproteobacteria</taxon>
        <taxon>Acetobacterales</taxon>
        <taxon>Roseomonadaceae</taxon>
        <taxon>Roseicella</taxon>
    </lineage>
</organism>
<proteinExistence type="predicted"/>
<dbReference type="Proteomes" id="UP001139311">
    <property type="component" value="Unassembled WGS sequence"/>
</dbReference>
<sequence length="229" mass="22531">MPRLPACLALLLGLAACGDRYSPDTYATRAVQQANKVEPGIVVGVRRVHISAEGSTGAAAGAAAGGVLGAQTPGSGIVSALGGVGGALVGGLVGRAAESTVVDTPAHEYVVRTEKEDLLSVTQKDTVPLAVGQRVLVITGNQARVVPDYTVATGPSRPPAPAPSQRSEPEEKAARPAPVAGPEPAAAAGVLQQMVPPPPGPPVVVPALPTPEASLSAIAAPVAAAIAGN</sequence>
<reference evidence="2" key="1">
    <citation type="submission" date="2021-10" db="EMBL/GenBank/DDBJ databases">
        <title>Roseicella aerolatum sp. nov., isolated from aerosols of e-waste dismantling site.</title>
        <authorList>
            <person name="Qin T."/>
        </authorList>
    </citation>
    <scope>NUCLEOTIDE SEQUENCE</scope>
    <source>
        <strain evidence="2">GB24</strain>
    </source>
</reference>